<name>A0A1S2NBI3_9BURK</name>
<reference evidence="1 2" key="1">
    <citation type="submission" date="2014-10" db="EMBL/GenBank/DDBJ databases">
        <authorList>
            <person name="Seo M.-J."/>
            <person name="Seok Y.J."/>
            <person name="Cha I.-T."/>
        </authorList>
    </citation>
    <scope>NUCLEOTIDE SEQUENCE [LARGE SCALE GENOMIC DNA]</scope>
    <source>
        <strain evidence="1 2">NEU</strain>
    </source>
</reference>
<evidence type="ECO:0000313" key="1">
    <source>
        <dbReference type="EMBL" id="OIJ42024.1"/>
    </source>
</evidence>
<dbReference type="Proteomes" id="UP000180246">
    <property type="component" value="Unassembled WGS sequence"/>
</dbReference>
<organism evidence="1 2">
    <name type="scientific">Massilia timonae</name>
    <dbReference type="NCBI Taxonomy" id="47229"/>
    <lineage>
        <taxon>Bacteria</taxon>
        <taxon>Pseudomonadati</taxon>
        <taxon>Pseudomonadota</taxon>
        <taxon>Betaproteobacteria</taxon>
        <taxon>Burkholderiales</taxon>
        <taxon>Oxalobacteraceae</taxon>
        <taxon>Telluria group</taxon>
        <taxon>Massilia</taxon>
    </lineage>
</organism>
<proteinExistence type="predicted"/>
<accession>A0A1S2NBI3</accession>
<comment type="caution">
    <text evidence="1">The sequence shown here is derived from an EMBL/GenBank/DDBJ whole genome shotgun (WGS) entry which is preliminary data.</text>
</comment>
<dbReference type="EMBL" id="JRYB01000001">
    <property type="protein sequence ID" value="OIJ42024.1"/>
    <property type="molecule type" value="Genomic_DNA"/>
</dbReference>
<gene>
    <name evidence="1" type="ORF">LO55_5065</name>
</gene>
<sequence length="129" mass="14423">MTLTSTPAPAPDALQRRVDDLPLPGQPLYWGEDGTPLPPSSVVYQYRPQADERHRLWSDITTQELLAYVKAAPERFELRTLFTVSVEDLARAPLATILEARLQLDRIKAATEKAISGMREVARETAVKP</sequence>
<dbReference type="AlphaFoldDB" id="A0A1S2NBI3"/>
<dbReference type="RefSeq" id="WP_071363543.1">
    <property type="nucleotide sequence ID" value="NZ_JRYB01000001.1"/>
</dbReference>
<protein>
    <submittedName>
        <fullName evidence="1">Uncharacterized protein</fullName>
    </submittedName>
</protein>
<evidence type="ECO:0000313" key="2">
    <source>
        <dbReference type="Proteomes" id="UP000180246"/>
    </source>
</evidence>